<feature type="region of interest" description="Disordered" evidence="1">
    <location>
        <begin position="233"/>
        <end position="308"/>
    </location>
</feature>
<evidence type="ECO:0000313" key="4">
    <source>
        <dbReference type="Proteomes" id="UP001061958"/>
    </source>
</evidence>
<organism evidence="3 4">
    <name type="scientific">Galdieria partita</name>
    <dbReference type="NCBI Taxonomy" id="83374"/>
    <lineage>
        <taxon>Eukaryota</taxon>
        <taxon>Rhodophyta</taxon>
        <taxon>Bangiophyceae</taxon>
        <taxon>Galdieriales</taxon>
        <taxon>Galdieriaceae</taxon>
        <taxon>Galdieria</taxon>
    </lineage>
</organism>
<reference evidence="3" key="1">
    <citation type="journal article" date="2022" name="Proc. Natl. Acad. Sci. U.S.A.">
        <title>Life cycle and functional genomics of the unicellular red alga Galdieria for elucidating algal and plant evolution and industrial use.</title>
        <authorList>
            <person name="Hirooka S."/>
            <person name="Itabashi T."/>
            <person name="Ichinose T.M."/>
            <person name="Onuma R."/>
            <person name="Fujiwara T."/>
            <person name="Yamashita S."/>
            <person name="Jong L.W."/>
            <person name="Tomita R."/>
            <person name="Iwane A.H."/>
            <person name="Miyagishima S.Y."/>
        </authorList>
    </citation>
    <scope>NUCLEOTIDE SEQUENCE</scope>
    <source>
        <strain evidence="3">NBRC 102759</strain>
    </source>
</reference>
<feature type="transmembrane region" description="Helical" evidence="2">
    <location>
        <begin position="94"/>
        <end position="113"/>
    </location>
</feature>
<evidence type="ECO:0000256" key="1">
    <source>
        <dbReference type="SAM" id="MobiDB-lite"/>
    </source>
</evidence>
<feature type="transmembrane region" description="Helical" evidence="2">
    <location>
        <begin position="170"/>
        <end position="192"/>
    </location>
</feature>
<keyword evidence="4" id="KW-1185">Reference proteome</keyword>
<feature type="compositionally biased region" description="Basic and acidic residues" evidence="1">
    <location>
        <begin position="288"/>
        <end position="300"/>
    </location>
</feature>
<keyword evidence="2" id="KW-1133">Transmembrane helix</keyword>
<evidence type="ECO:0000313" key="3">
    <source>
        <dbReference type="EMBL" id="GJQ08541.1"/>
    </source>
</evidence>
<name>A0A9C7PQG2_9RHOD</name>
<keyword evidence="2" id="KW-0472">Membrane</keyword>
<dbReference type="OrthoDB" id="10433912at2759"/>
<dbReference type="EMBL" id="BQMJ01000002">
    <property type="protein sequence ID" value="GJQ08541.1"/>
    <property type="molecule type" value="Genomic_DNA"/>
</dbReference>
<feature type="compositionally biased region" description="Acidic residues" evidence="1">
    <location>
        <begin position="234"/>
        <end position="249"/>
    </location>
</feature>
<dbReference type="AlphaFoldDB" id="A0A9C7PQG2"/>
<protein>
    <submittedName>
        <fullName evidence="3">Uncharacterized protein</fullName>
    </submittedName>
</protein>
<evidence type="ECO:0000256" key="2">
    <source>
        <dbReference type="SAM" id="Phobius"/>
    </source>
</evidence>
<sequence length="333" mass="38296">MRSGNEACLRYLFIINVDTSCTVSKRNKYFSSLSRKWKISTFHNPLQLDVGTWRGKSPKYLLMTQSLNDRCMRRCGRFLQDTLLRQSVTLCRRMLTLVSVCTVLFARPLYISAEANLMRSLSLVAPRETCIQKCSSNKSHRKEVVTMATVVQPVFRAQGNAQKSLDFNTLLALSFLTFIALMRLCFLVVKYFQQRRKEQQMQRENEAATERLSTLADDKDAIENFRRRMNEFSVGDDEEEDELESEEEELRNGRRRSIDGRRISGGWRKGGMGTKYPTSSSSSSIVFERPDQSNSPKEEPGSGVSPEQIEMLKRMYGGDINIDDDEKDKKNPK</sequence>
<proteinExistence type="predicted"/>
<comment type="caution">
    <text evidence="3">The sequence shown here is derived from an EMBL/GenBank/DDBJ whole genome shotgun (WGS) entry which is preliminary data.</text>
</comment>
<gene>
    <name evidence="3" type="ORF">GpartN1_g332.t1</name>
</gene>
<accession>A0A9C7PQG2</accession>
<reference evidence="3" key="2">
    <citation type="submission" date="2022-01" db="EMBL/GenBank/DDBJ databases">
        <authorList>
            <person name="Hirooka S."/>
            <person name="Miyagishima S.Y."/>
        </authorList>
    </citation>
    <scope>NUCLEOTIDE SEQUENCE</scope>
    <source>
        <strain evidence="3">NBRC 102759</strain>
    </source>
</reference>
<feature type="compositionally biased region" description="Basic and acidic residues" evidence="1">
    <location>
        <begin position="250"/>
        <end position="262"/>
    </location>
</feature>
<dbReference type="Proteomes" id="UP001061958">
    <property type="component" value="Unassembled WGS sequence"/>
</dbReference>
<keyword evidence="2" id="KW-0812">Transmembrane</keyword>